<organism evidence="3 4">
    <name type="scientific">Microlunatus capsulatus</name>
    <dbReference type="NCBI Taxonomy" id="99117"/>
    <lineage>
        <taxon>Bacteria</taxon>
        <taxon>Bacillati</taxon>
        <taxon>Actinomycetota</taxon>
        <taxon>Actinomycetes</taxon>
        <taxon>Propionibacteriales</taxon>
        <taxon>Propionibacteriaceae</taxon>
        <taxon>Microlunatus</taxon>
    </lineage>
</organism>
<keyword evidence="2" id="KW-0732">Signal</keyword>
<dbReference type="Proteomes" id="UP000758168">
    <property type="component" value="Unassembled WGS sequence"/>
</dbReference>
<evidence type="ECO:0000256" key="2">
    <source>
        <dbReference type="SAM" id="SignalP"/>
    </source>
</evidence>
<reference evidence="3 4" key="1">
    <citation type="submission" date="2021-03" db="EMBL/GenBank/DDBJ databases">
        <title>Sequencing the genomes of 1000 actinobacteria strains.</title>
        <authorList>
            <person name="Klenk H.-P."/>
        </authorList>
    </citation>
    <scope>NUCLEOTIDE SEQUENCE [LARGE SCALE GENOMIC DNA]</scope>
    <source>
        <strain evidence="3 4">DSM 12936</strain>
    </source>
</reference>
<sequence>MTKRRLPRLLIAGTATLSLVLGVAGTTPAEARAPEPRADGVLTNTAHLDFLLDEVSPGAVPGHTTYRLAAEPALTMPWTYADARDGGTFERVGGGPEDPVTGDYGQGAYNADDVSRAAVVYVRHWRQFGDDASRQKAYELLRGLTYLQTATGPDRGNVVLWMQADGDLNPSAEPVELPDPSDSEESYWLARTLWALGEGYAAFEDADPAFAAFLQDRLQLSVGAVQREVLDDYGRYTVTDGRRVPRWLIVNGADATAEATLGLSAYVAAVPQDRTTRRVLAQLLEGVAAMGTSRSGWPYGAVLPWAESRSMWHAWSSQMAGALALGSETLRRPALLRPAVAEAVGFDPTLVAAGGPDNAWYPTPVDRTQIAYGADSRVQNLLATADAARLPGLRTLAAMNASWFFGTNRSGTPVYDPATGVTFDGVAPDGTVNRNSGAESTIHGLLTMMALDARPAVRAQAVGWTRTPVRDGLVSVEAETATSSTTGSTVTPDSAWTGESQLGGGAYLRLDRGERARLVLAADDQPRVLEPVVLRPARSGPVSRWAAGGETATLRSPALAQGLSAVPGVLLPQRLGLPLPAGDEVVRVRAQRGTLALDAVLARPSISRAVFPTADGGTELLTSAAGGRVRVATQLTGARREARYDRSGVLVHRTALSAGQRARVEPGGFTLVTR</sequence>
<evidence type="ECO:0000313" key="3">
    <source>
        <dbReference type="EMBL" id="MBP2418835.1"/>
    </source>
</evidence>
<evidence type="ECO:0000313" key="4">
    <source>
        <dbReference type="Proteomes" id="UP000758168"/>
    </source>
</evidence>
<keyword evidence="4" id="KW-1185">Reference proteome</keyword>
<dbReference type="RefSeq" id="WP_210058662.1">
    <property type="nucleotide sequence ID" value="NZ_BAAAMH010000007.1"/>
</dbReference>
<dbReference type="EMBL" id="JAGIOB010000001">
    <property type="protein sequence ID" value="MBP2418835.1"/>
    <property type="molecule type" value="Genomic_DNA"/>
</dbReference>
<protein>
    <submittedName>
        <fullName evidence="3">Uncharacterized protein</fullName>
    </submittedName>
</protein>
<feature type="signal peptide" evidence="2">
    <location>
        <begin position="1"/>
        <end position="31"/>
    </location>
</feature>
<feature type="chain" id="PRO_5045757048" evidence="2">
    <location>
        <begin position="32"/>
        <end position="674"/>
    </location>
</feature>
<evidence type="ECO:0000256" key="1">
    <source>
        <dbReference type="SAM" id="MobiDB-lite"/>
    </source>
</evidence>
<gene>
    <name evidence="3" type="ORF">JOF54_003757</name>
</gene>
<accession>A0ABS4ZDL4</accession>
<proteinExistence type="predicted"/>
<name>A0ABS4ZDL4_9ACTN</name>
<comment type="caution">
    <text evidence="3">The sequence shown here is derived from an EMBL/GenBank/DDBJ whole genome shotgun (WGS) entry which is preliminary data.</text>
</comment>
<feature type="compositionally biased region" description="Low complexity" evidence="1">
    <location>
        <begin position="478"/>
        <end position="491"/>
    </location>
</feature>
<feature type="region of interest" description="Disordered" evidence="1">
    <location>
        <begin position="478"/>
        <end position="498"/>
    </location>
</feature>